<name>A0AAE3XZX9_VARPD</name>
<dbReference type="Proteomes" id="UP001184828">
    <property type="component" value="Unassembled WGS sequence"/>
</dbReference>
<dbReference type="RefSeq" id="WP_225613118.1">
    <property type="nucleotide sequence ID" value="NZ_JAUSRU010000006.1"/>
</dbReference>
<accession>A0AAE3XZX9</accession>
<comment type="caution">
    <text evidence="1">The sequence shown here is derived from an EMBL/GenBank/DDBJ whole genome shotgun (WGS) entry which is preliminary data.</text>
</comment>
<reference evidence="1" key="1">
    <citation type="submission" date="2023-07" db="EMBL/GenBank/DDBJ databases">
        <title>Sorghum-associated microbial communities from plants grown in Nebraska, USA.</title>
        <authorList>
            <person name="Schachtman D."/>
        </authorList>
    </citation>
    <scope>NUCLEOTIDE SEQUENCE</scope>
    <source>
        <strain evidence="1">DS2114</strain>
    </source>
</reference>
<sequence length="225" mass="25799">MGNVAASELSECIRAWLVGFHSEVAPIVRRSNDWLNRAIEEDEKFGVNHDLHRAALYQAKAIGEWMETGRNNDAAWNQARLYEESAWRHETRPWKDKEILQDGLDDFMAFACQSGNQEGALEAGIVMYERWKGAKEISLKKALKPCDFGYVRCLHLARQQFEAEDLLRAGRKMLQAYLEEKWLGGGQYMRAATWLKIVYSDGENPLQTILAAYENMPGVIRPDFV</sequence>
<proteinExistence type="predicted"/>
<evidence type="ECO:0000313" key="2">
    <source>
        <dbReference type="Proteomes" id="UP001184828"/>
    </source>
</evidence>
<dbReference type="AlphaFoldDB" id="A0AAE3XZX9"/>
<protein>
    <submittedName>
        <fullName evidence="1">Uncharacterized protein</fullName>
    </submittedName>
</protein>
<evidence type="ECO:0000313" key="1">
    <source>
        <dbReference type="EMBL" id="MDR6428668.1"/>
    </source>
</evidence>
<gene>
    <name evidence="1" type="ORF">J2738_004832</name>
</gene>
<dbReference type="EMBL" id="JAVDQZ010000008">
    <property type="protein sequence ID" value="MDR6428668.1"/>
    <property type="molecule type" value="Genomic_DNA"/>
</dbReference>
<organism evidence="1 2">
    <name type="scientific">Variovorax paradoxus</name>
    <dbReference type="NCBI Taxonomy" id="34073"/>
    <lineage>
        <taxon>Bacteria</taxon>
        <taxon>Pseudomonadati</taxon>
        <taxon>Pseudomonadota</taxon>
        <taxon>Betaproteobacteria</taxon>
        <taxon>Burkholderiales</taxon>
        <taxon>Comamonadaceae</taxon>
        <taxon>Variovorax</taxon>
    </lineage>
</organism>